<keyword evidence="3" id="KW-1185">Reference proteome</keyword>
<dbReference type="STRING" id="76728.AQ490_15750"/>
<name>A0A0T6LWZ0_WENVI</name>
<sequence length="393" mass="42554">MRTSDEEAGPVQGEDRPTIRLRRALAEAARGVVGPGGRDGRGRIVVRADATRHVLRDSLVIGGNTHLDATGAHFVADFPVVPATYERDPDPTHRHSPEPPYPPRFTGVRTARGVRTASMLINEVAPDARGYQAPGNIVVRGGTWDPTEHYLRDEAPGPDLDRATGAPPMNALTFQHTQDVVVQDVVVRNVKWWHAVEFNAVRNATVRCCLLQGWVEAPTVGLWHGEAVQLDTATRATVWGGAADLTPCSEIRVVHNRCGPSTTRRSWGTLLGSHTFADGIRHRYVRIEGNTVRETLWDAIGPIGTDGLVISENDIRGCWGGIHVRSVTPNPLDGVTVTGNSVSLDPNTDRLAIGVRAVPRAGISRVTVRENRIASGPISYVGDVSFTAPPQRT</sequence>
<dbReference type="Gene3D" id="2.160.20.10">
    <property type="entry name" value="Single-stranded right-handed beta-helix, Pectin lyase-like"/>
    <property type="match status" value="1"/>
</dbReference>
<dbReference type="InterPro" id="IPR011050">
    <property type="entry name" value="Pectin_lyase_fold/virulence"/>
</dbReference>
<feature type="compositionally biased region" description="Basic and acidic residues" evidence="1">
    <location>
        <begin position="85"/>
        <end position="97"/>
    </location>
</feature>
<gene>
    <name evidence="2" type="ORF">AQ490_15750</name>
</gene>
<accession>A0A0T6LWZ0</accession>
<dbReference type="InterPro" id="IPR006626">
    <property type="entry name" value="PbH1"/>
</dbReference>
<evidence type="ECO:0000256" key="1">
    <source>
        <dbReference type="SAM" id="MobiDB-lite"/>
    </source>
</evidence>
<dbReference type="EMBL" id="LLZU01000005">
    <property type="protein sequence ID" value="KRV50528.1"/>
    <property type="molecule type" value="Genomic_DNA"/>
</dbReference>
<evidence type="ECO:0008006" key="4">
    <source>
        <dbReference type="Google" id="ProtNLM"/>
    </source>
</evidence>
<reference evidence="2 3" key="1">
    <citation type="submission" date="2015-10" db="EMBL/GenBank/DDBJ databases">
        <title>Draft genome sequence of pyrrolomycin-producing Streptomyces vitaminophilus.</title>
        <authorList>
            <person name="Graham D.E."/>
            <person name="Mahan K.M."/>
            <person name="Klingeman D.M."/>
            <person name="Hettich R.L."/>
            <person name="Parry R.J."/>
        </authorList>
    </citation>
    <scope>NUCLEOTIDE SEQUENCE [LARGE SCALE GENOMIC DNA]</scope>
    <source>
        <strain evidence="2 3">ATCC 31673</strain>
    </source>
</reference>
<dbReference type="Proteomes" id="UP000050867">
    <property type="component" value="Unassembled WGS sequence"/>
</dbReference>
<dbReference type="InterPro" id="IPR012334">
    <property type="entry name" value="Pectin_lyas_fold"/>
</dbReference>
<feature type="region of interest" description="Disordered" evidence="1">
    <location>
        <begin position="85"/>
        <end position="105"/>
    </location>
</feature>
<dbReference type="SUPFAM" id="SSF51126">
    <property type="entry name" value="Pectin lyase-like"/>
    <property type="match status" value="1"/>
</dbReference>
<dbReference type="SMART" id="SM00710">
    <property type="entry name" value="PbH1"/>
    <property type="match status" value="3"/>
</dbReference>
<dbReference type="AlphaFoldDB" id="A0A0T6LWZ0"/>
<evidence type="ECO:0000313" key="2">
    <source>
        <dbReference type="EMBL" id="KRV50528.1"/>
    </source>
</evidence>
<dbReference type="eggNOG" id="COG5434">
    <property type="taxonomic scope" value="Bacteria"/>
</dbReference>
<protein>
    <recommendedName>
        <fullName evidence="4">Right handed beta helix domain-containing protein</fullName>
    </recommendedName>
</protein>
<organism evidence="2 3">
    <name type="scientific">Wenjunlia vitaminophila</name>
    <name type="common">Streptomyces vitaminophilus</name>
    <dbReference type="NCBI Taxonomy" id="76728"/>
    <lineage>
        <taxon>Bacteria</taxon>
        <taxon>Bacillati</taxon>
        <taxon>Actinomycetota</taxon>
        <taxon>Actinomycetes</taxon>
        <taxon>Kitasatosporales</taxon>
        <taxon>Streptomycetaceae</taxon>
        <taxon>Wenjunlia</taxon>
    </lineage>
</organism>
<proteinExistence type="predicted"/>
<comment type="caution">
    <text evidence="2">The sequence shown here is derived from an EMBL/GenBank/DDBJ whole genome shotgun (WGS) entry which is preliminary data.</text>
</comment>
<evidence type="ECO:0000313" key="3">
    <source>
        <dbReference type="Proteomes" id="UP000050867"/>
    </source>
</evidence>